<evidence type="ECO:0000313" key="4">
    <source>
        <dbReference type="Proteomes" id="UP000015524"/>
    </source>
</evidence>
<organism evidence="3 4">
    <name type="scientific">Sphingobium baderi LL03</name>
    <dbReference type="NCBI Taxonomy" id="1114964"/>
    <lineage>
        <taxon>Bacteria</taxon>
        <taxon>Pseudomonadati</taxon>
        <taxon>Pseudomonadota</taxon>
        <taxon>Alphaproteobacteria</taxon>
        <taxon>Sphingomonadales</taxon>
        <taxon>Sphingomonadaceae</taxon>
        <taxon>Sphingobium</taxon>
    </lineage>
</organism>
<feature type="compositionally biased region" description="Basic and acidic residues" evidence="1">
    <location>
        <begin position="35"/>
        <end position="44"/>
    </location>
</feature>
<comment type="caution">
    <text evidence="3">The sequence shown here is derived from an EMBL/GenBank/DDBJ whole genome shotgun (WGS) entry which is preliminary data.</text>
</comment>
<dbReference type="Gene3D" id="1.10.10.10">
    <property type="entry name" value="Winged helix-like DNA-binding domain superfamily/Winged helix DNA-binding domain"/>
    <property type="match status" value="1"/>
</dbReference>
<evidence type="ECO:0000313" key="3">
    <source>
        <dbReference type="EMBL" id="EQA97061.1"/>
    </source>
</evidence>
<dbReference type="AlphaFoldDB" id="T0G8T7"/>
<feature type="region of interest" description="Disordered" evidence="1">
    <location>
        <begin position="27"/>
        <end position="79"/>
    </location>
</feature>
<dbReference type="PANTHER" id="PTHR43252">
    <property type="entry name" value="TRANSCRIPTIONAL REGULATOR YQJI"/>
    <property type="match status" value="1"/>
</dbReference>
<protein>
    <recommendedName>
        <fullName evidence="2">Transcription regulator PadR N-terminal domain-containing protein</fullName>
    </recommendedName>
</protein>
<evidence type="ECO:0000256" key="1">
    <source>
        <dbReference type="SAM" id="MobiDB-lite"/>
    </source>
</evidence>
<dbReference type="EMBL" id="ATIB01000088">
    <property type="protein sequence ID" value="EQA97061.1"/>
    <property type="molecule type" value="Genomic_DNA"/>
</dbReference>
<gene>
    <name evidence="3" type="ORF">L485_23595</name>
</gene>
<dbReference type="eggNOG" id="COG1695">
    <property type="taxonomic scope" value="Bacteria"/>
</dbReference>
<proteinExistence type="predicted"/>
<reference evidence="3 4" key="1">
    <citation type="journal article" date="2013" name="Genome Announc.">
        <title>Draft Genome Sequence of a Hexachlorocyclohexane-Degrading Bacterium, Sphingobium baderi Strain LL03T.</title>
        <authorList>
            <person name="Kaur J."/>
            <person name="Verma H."/>
            <person name="Tripathi C."/>
            <person name="Khurana J.P."/>
            <person name="Lal R."/>
        </authorList>
    </citation>
    <scope>NUCLEOTIDE SEQUENCE [LARGE SCALE GENOMIC DNA]</scope>
    <source>
        <strain evidence="3 4">LL03</strain>
    </source>
</reference>
<feature type="domain" description="Transcription regulator PadR N-terminal" evidence="2">
    <location>
        <begin position="92"/>
        <end position="162"/>
    </location>
</feature>
<dbReference type="PANTHER" id="PTHR43252:SF7">
    <property type="entry name" value="TRANSCRIPTIONAL REGULATOR YQJI"/>
    <property type="match status" value="1"/>
</dbReference>
<name>T0G8T7_9SPHN</name>
<keyword evidence="4" id="KW-1185">Reference proteome</keyword>
<dbReference type="SUPFAM" id="SSF46785">
    <property type="entry name" value="Winged helix' DNA-binding domain"/>
    <property type="match status" value="1"/>
</dbReference>
<feature type="compositionally biased region" description="Gly residues" evidence="1">
    <location>
        <begin position="47"/>
        <end position="58"/>
    </location>
</feature>
<sequence>MHGAIFKIYLDASRNSKEIKMHFHISHRGHGGRSSHHDGRDRFAGPDGFGRAFGGGGRSRSFGDDPFGGDSRGGRGGGRRRLFTNDMLQLILLHLIAAAPRHGYDLIREIESLSGQVYAPSPGVVYPTLTLLADMGLIAEQPGEGSRKLFAVTDTGTARLAENQAEVKAILERLAHLAKKAERSDGAPVRRAMHNLAMAVRGRLEKEGADTQTMFDAAALIDEAAHKIERL</sequence>
<dbReference type="InterPro" id="IPR005149">
    <property type="entry name" value="Tscrpt_reg_PadR_N"/>
</dbReference>
<dbReference type="Proteomes" id="UP000015524">
    <property type="component" value="Unassembled WGS sequence"/>
</dbReference>
<dbReference type="Pfam" id="PF03551">
    <property type="entry name" value="PadR"/>
    <property type="match status" value="1"/>
</dbReference>
<dbReference type="PATRIC" id="fig|1114964.3.peg.4634"/>
<dbReference type="InterPro" id="IPR036390">
    <property type="entry name" value="WH_DNA-bd_sf"/>
</dbReference>
<dbReference type="InterPro" id="IPR036388">
    <property type="entry name" value="WH-like_DNA-bd_sf"/>
</dbReference>
<evidence type="ECO:0000259" key="2">
    <source>
        <dbReference type="Pfam" id="PF03551"/>
    </source>
</evidence>
<accession>T0G8T7</accession>